<dbReference type="InterPro" id="IPR053134">
    <property type="entry name" value="RNA-dir_DNA_polymerase"/>
</dbReference>
<feature type="compositionally biased region" description="Basic and acidic residues" evidence="1">
    <location>
        <begin position="596"/>
        <end position="610"/>
    </location>
</feature>
<organism evidence="3 4">
    <name type="scientific">Zingiber officinale</name>
    <name type="common">Ginger</name>
    <name type="synonym">Amomum zingiber</name>
    <dbReference type="NCBI Taxonomy" id="94328"/>
    <lineage>
        <taxon>Eukaryota</taxon>
        <taxon>Viridiplantae</taxon>
        <taxon>Streptophyta</taxon>
        <taxon>Embryophyta</taxon>
        <taxon>Tracheophyta</taxon>
        <taxon>Spermatophyta</taxon>
        <taxon>Magnoliopsida</taxon>
        <taxon>Liliopsida</taxon>
        <taxon>Zingiberales</taxon>
        <taxon>Zingiberaceae</taxon>
        <taxon>Zingiber</taxon>
    </lineage>
</organism>
<dbReference type="EMBL" id="JACMSC010000007">
    <property type="protein sequence ID" value="KAG6514030.1"/>
    <property type="molecule type" value="Genomic_DNA"/>
</dbReference>
<evidence type="ECO:0000313" key="4">
    <source>
        <dbReference type="Proteomes" id="UP000734854"/>
    </source>
</evidence>
<evidence type="ECO:0000256" key="1">
    <source>
        <dbReference type="SAM" id="MobiDB-lite"/>
    </source>
</evidence>
<reference evidence="3 4" key="1">
    <citation type="submission" date="2020-08" db="EMBL/GenBank/DDBJ databases">
        <title>Plant Genome Project.</title>
        <authorList>
            <person name="Zhang R.-G."/>
        </authorList>
    </citation>
    <scope>NUCLEOTIDE SEQUENCE [LARGE SCALE GENOMIC DNA]</scope>
    <source>
        <tissue evidence="3">Rhizome</tissue>
    </source>
</reference>
<accession>A0A8J5GU52</accession>
<comment type="caution">
    <text evidence="3">The sequence shown here is derived from an EMBL/GenBank/DDBJ whole genome shotgun (WGS) entry which is preliminary data.</text>
</comment>
<dbReference type="CDD" id="cd01647">
    <property type="entry name" value="RT_LTR"/>
    <property type="match status" value="1"/>
</dbReference>
<dbReference type="InterPro" id="IPR043128">
    <property type="entry name" value="Rev_trsase/Diguanyl_cyclase"/>
</dbReference>
<dbReference type="Pfam" id="PF00078">
    <property type="entry name" value="RVT_1"/>
    <property type="match status" value="1"/>
</dbReference>
<feature type="region of interest" description="Disordered" evidence="1">
    <location>
        <begin position="576"/>
        <end position="662"/>
    </location>
</feature>
<gene>
    <name evidence="3" type="ORF">ZIOFF_024369</name>
</gene>
<dbReference type="Gene3D" id="3.30.70.270">
    <property type="match status" value="1"/>
</dbReference>
<dbReference type="SUPFAM" id="SSF56672">
    <property type="entry name" value="DNA/RNA polymerases"/>
    <property type="match status" value="1"/>
</dbReference>
<dbReference type="AlphaFoldDB" id="A0A8J5GU52"/>
<protein>
    <recommendedName>
        <fullName evidence="2">Reverse transcriptase domain-containing protein</fullName>
    </recommendedName>
</protein>
<feature type="region of interest" description="Disordered" evidence="1">
    <location>
        <begin position="696"/>
        <end position="723"/>
    </location>
</feature>
<feature type="compositionally biased region" description="Polar residues" evidence="1">
    <location>
        <begin position="576"/>
        <end position="595"/>
    </location>
</feature>
<dbReference type="Gene3D" id="3.10.10.10">
    <property type="entry name" value="HIV Type 1 Reverse Transcriptase, subunit A, domain 1"/>
    <property type="match status" value="1"/>
</dbReference>
<feature type="compositionally biased region" description="Low complexity" evidence="1">
    <location>
        <begin position="646"/>
        <end position="662"/>
    </location>
</feature>
<feature type="compositionally biased region" description="Polar residues" evidence="1">
    <location>
        <begin position="630"/>
        <end position="640"/>
    </location>
</feature>
<keyword evidence="4" id="KW-1185">Reference proteome</keyword>
<evidence type="ECO:0000313" key="3">
    <source>
        <dbReference type="EMBL" id="KAG6514030.1"/>
    </source>
</evidence>
<dbReference type="InterPro" id="IPR043502">
    <property type="entry name" value="DNA/RNA_pol_sf"/>
</dbReference>
<dbReference type="Proteomes" id="UP000734854">
    <property type="component" value="Unassembled WGS sequence"/>
</dbReference>
<name>A0A8J5GU52_ZINOF</name>
<proteinExistence type="predicted"/>
<dbReference type="PANTHER" id="PTHR24559:SF444">
    <property type="entry name" value="REVERSE TRANSCRIPTASE DOMAIN-CONTAINING PROTEIN"/>
    <property type="match status" value="1"/>
</dbReference>
<sequence length="820" mass="91737">MHPDSIEWIAFWVPEGLYEWLVMSFGLKNAPAIFHRKMDSCFKGTEQFIAVYIDDILIFSKDENEHARHLEIMLKASSSYIDALQATEGIETPALGFCRPGDYKGPVTSSTALIKQGNTQIQLLVQIQEKLLALEERIKKLEAKGSLTNIPDEVIQKLTEKVQLRLFMQERASIVPVEVLYYSRRDDIHYRVYVHRSEEAILVTTNQVDQAFIQQEIYDQLQRSGMRFIHMGVIQVRIQILQRLEEGTLALIVFRDNRWQGDQAILATMEFDLPNGSQLVHPSATTAFWSSSTSVTATTTESVLQALEEADELRRKATPGDDEEAGRVETDPWALYYSEAISTAVGKRIAVRRLDPARCRPAQAKPKRRRFCWNIVQKKLRKATATDAVKIGDGVAGPSGKNQRRLRTASSPKGGRPCAILFNRGPLGFLVLGCKVEMSDPRALLPSCSPFNKIRWSSVKCLRVHLLCLFSALGHRVTKDVTAVRRRRRNREKLSSRGEGFKSRPCCMEGSYYYCSDGEEQHGFYDYTGGSYGPTNAEVWSDSNYDEGRSETHFFYEGSFSLQQLVWVYCENEASTTSDEGRSQPNCSCQNASSSRSDDIPLRSDSEDNRISSNWKTDDDASSVASEASCTISSGSTDQTDSCKHSYATSTSKSETTTTDESASSWETATTCSCEAVAASIVCLCYNSAEEALRWDDDPPADPDCTQAKERMSHPFSEGGGGSGSLVPLLPSGHLPRAPPQRRQSPYFRHWKKLTSSGVGLAQAKPKRRRFHWNIVQKKLRKAIVTDAVKISDGVAGPSGKNQRRLRTANCPKAIHYQSQ</sequence>
<evidence type="ECO:0000259" key="2">
    <source>
        <dbReference type="Pfam" id="PF00078"/>
    </source>
</evidence>
<dbReference type="PANTHER" id="PTHR24559">
    <property type="entry name" value="TRANSPOSON TY3-I GAG-POL POLYPROTEIN"/>
    <property type="match status" value="1"/>
</dbReference>
<feature type="domain" description="Reverse transcriptase" evidence="2">
    <location>
        <begin position="15"/>
        <end position="79"/>
    </location>
</feature>
<dbReference type="InterPro" id="IPR000477">
    <property type="entry name" value="RT_dom"/>
</dbReference>